<reference evidence="5 6" key="1">
    <citation type="submission" date="2016-08" db="EMBL/GenBank/DDBJ databases">
        <title>Genome sequencing of Paenibacillus sp. TI45-13ar, isolated from Korean traditional nuruk.</title>
        <authorList>
            <person name="Kim S.-J."/>
        </authorList>
    </citation>
    <scope>NUCLEOTIDE SEQUENCE [LARGE SCALE GENOMIC DNA]</scope>
    <source>
        <strain evidence="5 6">TI45-13ar</strain>
    </source>
</reference>
<dbReference type="Pfam" id="PF00011">
    <property type="entry name" value="HSP20"/>
    <property type="match status" value="1"/>
</dbReference>
<comment type="similarity">
    <text evidence="1 2">Belongs to the small heat shock protein (HSP20) family.</text>
</comment>
<dbReference type="PANTHER" id="PTHR11527">
    <property type="entry name" value="HEAT-SHOCK PROTEIN 20 FAMILY MEMBER"/>
    <property type="match status" value="1"/>
</dbReference>
<dbReference type="RefSeq" id="WP_069326289.1">
    <property type="nucleotide sequence ID" value="NZ_MDER01000028.1"/>
</dbReference>
<evidence type="ECO:0000256" key="1">
    <source>
        <dbReference type="PROSITE-ProRule" id="PRU00285"/>
    </source>
</evidence>
<feature type="compositionally biased region" description="Polar residues" evidence="3">
    <location>
        <begin position="146"/>
        <end position="163"/>
    </location>
</feature>
<organism evidence="5 6">
    <name type="scientific">Paenibacillus nuruki</name>
    <dbReference type="NCBI Taxonomy" id="1886670"/>
    <lineage>
        <taxon>Bacteria</taxon>
        <taxon>Bacillati</taxon>
        <taxon>Bacillota</taxon>
        <taxon>Bacilli</taxon>
        <taxon>Bacillales</taxon>
        <taxon>Paenibacillaceae</taxon>
        <taxon>Paenibacillus</taxon>
    </lineage>
</organism>
<dbReference type="Proteomes" id="UP000094578">
    <property type="component" value="Unassembled WGS sequence"/>
</dbReference>
<comment type="caution">
    <text evidence="5">The sequence shown here is derived from an EMBL/GenBank/DDBJ whole genome shotgun (WGS) entry which is preliminary data.</text>
</comment>
<dbReference type="CDD" id="cd06471">
    <property type="entry name" value="ACD_LpsHSP_like"/>
    <property type="match status" value="1"/>
</dbReference>
<protein>
    <submittedName>
        <fullName evidence="5">18 kDa heat shock protein</fullName>
    </submittedName>
</protein>
<feature type="domain" description="SHSP" evidence="4">
    <location>
        <begin position="34"/>
        <end position="147"/>
    </location>
</feature>
<evidence type="ECO:0000313" key="6">
    <source>
        <dbReference type="Proteomes" id="UP000094578"/>
    </source>
</evidence>
<dbReference type="SUPFAM" id="SSF49764">
    <property type="entry name" value="HSP20-like chaperones"/>
    <property type="match status" value="1"/>
</dbReference>
<evidence type="ECO:0000313" key="5">
    <source>
        <dbReference type="EMBL" id="ODP29854.1"/>
    </source>
</evidence>
<dbReference type="InterPro" id="IPR031107">
    <property type="entry name" value="Small_HSP"/>
</dbReference>
<proteinExistence type="inferred from homology"/>
<dbReference type="PROSITE" id="PS01031">
    <property type="entry name" value="SHSP"/>
    <property type="match status" value="1"/>
</dbReference>
<dbReference type="InterPro" id="IPR002068">
    <property type="entry name" value="A-crystallin/Hsp20_dom"/>
</dbReference>
<dbReference type="Gene3D" id="2.60.40.790">
    <property type="match status" value="1"/>
</dbReference>
<keyword evidence="6" id="KW-1185">Reference proteome</keyword>
<dbReference type="AlphaFoldDB" id="A0A1E3L876"/>
<evidence type="ECO:0000256" key="3">
    <source>
        <dbReference type="SAM" id="MobiDB-lite"/>
    </source>
</evidence>
<gene>
    <name evidence="5" type="ORF">PTI45_00832</name>
</gene>
<evidence type="ECO:0000259" key="4">
    <source>
        <dbReference type="PROSITE" id="PS01031"/>
    </source>
</evidence>
<dbReference type="EMBL" id="MDER01000028">
    <property type="protein sequence ID" value="ODP29854.1"/>
    <property type="molecule type" value="Genomic_DNA"/>
</dbReference>
<sequence length="163" mass="19178">MFDLVPFGKRREDMLSQWMKSFQDVFEDDLLTPFKGSTLSFRTDIRENEKAYLVEAELPGLQKENIDIDYAAPYLTIKAVQQQERQEENTDQRMVRKERRYGEYVRRFYVQDIEEDQIQATLKDGILLLTIPKKQRSEGRRIQIDDGSSSTARLEDGQQTSSE</sequence>
<evidence type="ECO:0000256" key="2">
    <source>
        <dbReference type="RuleBase" id="RU003616"/>
    </source>
</evidence>
<keyword evidence="5" id="KW-0346">Stress response</keyword>
<dbReference type="InterPro" id="IPR008978">
    <property type="entry name" value="HSP20-like_chaperone"/>
</dbReference>
<accession>A0A1E3L876</accession>
<name>A0A1E3L876_9BACL</name>
<dbReference type="STRING" id="1886670.PTI45_00832"/>
<feature type="region of interest" description="Disordered" evidence="3">
    <location>
        <begin position="136"/>
        <end position="163"/>
    </location>
</feature>